<evidence type="ECO:0000256" key="4">
    <source>
        <dbReference type="ARBA" id="ARBA00022989"/>
    </source>
</evidence>
<feature type="transmembrane region" description="Helical" evidence="6">
    <location>
        <begin position="54"/>
        <end position="73"/>
    </location>
</feature>
<evidence type="ECO:0000256" key="6">
    <source>
        <dbReference type="SAM" id="Phobius"/>
    </source>
</evidence>
<evidence type="ECO:0000313" key="8">
    <source>
        <dbReference type="Proteomes" id="UP000032803"/>
    </source>
</evidence>
<dbReference type="HOGENOM" id="CLU_672326_0_0_6"/>
<dbReference type="KEGG" id="lha:LHA_1176"/>
<feature type="transmembrane region" description="Helical" evidence="6">
    <location>
        <begin position="370"/>
        <end position="392"/>
    </location>
</feature>
<comment type="subcellular location">
    <subcellularLocation>
        <location evidence="1">Cell membrane</location>
        <topology evidence="1">Multi-pass membrane protein</topology>
    </subcellularLocation>
</comment>
<feature type="transmembrane region" description="Helical" evidence="6">
    <location>
        <begin position="165"/>
        <end position="183"/>
    </location>
</feature>
<keyword evidence="3 6" id="KW-0812">Transmembrane</keyword>
<dbReference type="PATRIC" id="fig|449.7.peg.3188"/>
<feature type="transmembrane region" description="Helical" evidence="6">
    <location>
        <begin position="20"/>
        <end position="42"/>
    </location>
</feature>
<evidence type="ECO:0000313" key="7">
    <source>
        <dbReference type="EMBL" id="CEK10231.1"/>
    </source>
</evidence>
<reference evidence="8" key="1">
    <citation type="submission" date="2014-09" db="EMBL/GenBank/DDBJ databases">
        <authorList>
            <person name="Gomez-Valero L."/>
        </authorList>
    </citation>
    <scope>NUCLEOTIDE SEQUENCE [LARGE SCALE GENOMIC DNA]</scope>
    <source>
        <strain evidence="8">ATCC35250</strain>
    </source>
</reference>
<feature type="transmembrane region" description="Helical" evidence="6">
    <location>
        <begin position="199"/>
        <end position="217"/>
    </location>
</feature>
<dbReference type="AlphaFoldDB" id="A0A0A8URU7"/>
<feature type="transmembrane region" description="Helical" evidence="6">
    <location>
        <begin position="315"/>
        <end position="337"/>
    </location>
</feature>
<dbReference type="GO" id="GO:0005886">
    <property type="term" value="C:plasma membrane"/>
    <property type="evidence" value="ECO:0007669"/>
    <property type="project" value="UniProtKB-SubCell"/>
</dbReference>
<name>A0A0A8URU7_LEGHA</name>
<dbReference type="PANTHER" id="PTHR30250">
    <property type="entry name" value="PST FAMILY PREDICTED COLANIC ACID TRANSPORTER"/>
    <property type="match status" value="1"/>
</dbReference>
<keyword evidence="2" id="KW-1003">Cell membrane</keyword>
<dbReference type="InterPro" id="IPR050833">
    <property type="entry name" value="Poly_Biosynth_Transport"/>
</dbReference>
<proteinExistence type="predicted"/>
<evidence type="ECO:0008006" key="9">
    <source>
        <dbReference type="Google" id="ProtNLM"/>
    </source>
</evidence>
<dbReference type="STRING" id="449.LHA_1176"/>
<dbReference type="RefSeq" id="WP_045105639.1">
    <property type="nucleotide sequence ID" value="NZ_LN681225.1"/>
</dbReference>
<feature type="transmembrane region" description="Helical" evidence="6">
    <location>
        <begin position="344"/>
        <end position="364"/>
    </location>
</feature>
<feature type="transmembrane region" description="Helical" evidence="6">
    <location>
        <begin position="280"/>
        <end position="303"/>
    </location>
</feature>
<accession>A0A0A8URU7</accession>
<evidence type="ECO:0000256" key="5">
    <source>
        <dbReference type="ARBA" id="ARBA00023136"/>
    </source>
</evidence>
<keyword evidence="5 6" id="KW-0472">Membrane</keyword>
<protein>
    <recommendedName>
        <fullName evidence="9">Polysaccharide biosynthesis protein</fullName>
    </recommendedName>
</protein>
<feature type="transmembrane region" description="Helical" evidence="6">
    <location>
        <begin position="93"/>
        <end position="121"/>
    </location>
</feature>
<dbReference type="OrthoDB" id="5654169at2"/>
<dbReference type="Proteomes" id="UP000032803">
    <property type="component" value="Chromosome I"/>
</dbReference>
<evidence type="ECO:0000256" key="2">
    <source>
        <dbReference type="ARBA" id="ARBA00022475"/>
    </source>
</evidence>
<gene>
    <name evidence="7" type="ORF">LHA_1176</name>
</gene>
<feature type="transmembrane region" description="Helical" evidence="6">
    <location>
        <begin position="142"/>
        <end position="159"/>
    </location>
</feature>
<feature type="transmembrane region" description="Helical" evidence="6">
    <location>
        <begin position="237"/>
        <end position="259"/>
    </location>
</feature>
<keyword evidence="4 6" id="KW-1133">Transmembrane helix</keyword>
<dbReference type="PANTHER" id="PTHR30250:SF11">
    <property type="entry name" value="O-ANTIGEN TRANSPORTER-RELATED"/>
    <property type="match status" value="1"/>
</dbReference>
<organism evidence="7 8">
    <name type="scientific">Legionella hackeliae</name>
    <dbReference type="NCBI Taxonomy" id="449"/>
    <lineage>
        <taxon>Bacteria</taxon>
        <taxon>Pseudomonadati</taxon>
        <taxon>Pseudomonadota</taxon>
        <taxon>Gammaproteobacteria</taxon>
        <taxon>Legionellales</taxon>
        <taxon>Legionellaceae</taxon>
        <taxon>Legionella</taxon>
    </lineage>
</organism>
<keyword evidence="8" id="KW-1185">Reference proteome</keyword>
<sequence>MSKHFNNFIQNDHVKKFLAFSIGSLGGMFFSFCATFFLNGWLSKEQMGSYSYTFNLLNFIYPVISLSVFSGYARFINLYQIDLLVNFVQKISWLSTLFFTIVISAFLSNGYYLLFAFIVLFQERLMLARAKLEIARYNYLNVLQKVLFLIFVLCFRNELNAEKALFYLGSSYLIAYLASYLWKETIYDRPVDSAVDKKVFLQFCVITMLTMIVHWLLTVSDQVIIKYYYGYEVLAPYAVAYRIVTMLSLISGIFLTYYPNVYFREISGEKVGEVFQLRKFFIGALVAATVGLLLFKDIVYIIFGARNYIDQSGYFVPLLLGEMLRTIASILMTFLTFKLQQKNILLSLLFISILNVILNILLVPSFGPMASAYCTLLCFSLYLVVSFFTSFIPEAKYVAQERLGINVNG</sequence>
<dbReference type="EMBL" id="LN681225">
    <property type="protein sequence ID" value="CEK10231.1"/>
    <property type="molecule type" value="Genomic_DNA"/>
</dbReference>
<evidence type="ECO:0000256" key="3">
    <source>
        <dbReference type="ARBA" id="ARBA00022692"/>
    </source>
</evidence>
<evidence type="ECO:0000256" key="1">
    <source>
        <dbReference type="ARBA" id="ARBA00004651"/>
    </source>
</evidence>